<reference evidence="2" key="1">
    <citation type="submission" date="2018-05" db="EMBL/GenBank/DDBJ databases">
        <authorList>
            <person name="Lanie J.A."/>
            <person name="Ng W.-L."/>
            <person name="Kazmierczak K.M."/>
            <person name="Andrzejewski T.M."/>
            <person name="Davidsen T.M."/>
            <person name="Wayne K.J."/>
            <person name="Tettelin H."/>
            <person name="Glass J.I."/>
            <person name="Rusch D."/>
            <person name="Podicherti R."/>
            <person name="Tsui H.-C.T."/>
            <person name="Winkler M.E."/>
        </authorList>
    </citation>
    <scope>NUCLEOTIDE SEQUENCE</scope>
</reference>
<feature type="non-terminal residue" evidence="2">
    <location>
        <position position="1"/>
    </location>
</feature>
<name>A0A383E5B5_9ZZZZ</name>
<organism evidence="2">
    <name type="scientific">marine metagenome</name>
    <dbReference type="NCBI Taxonomy" id="408172"/>
    <lineage>
        <taxon>unclassified sequences</taxon>
        <taxon>metagenomes</taxon>
        <taxon>ecological metagenomes</taxon>
    </lineage>
</organism>
<dbReference type="EMBL" id="UINC01222735">
    <property type="protein sequence ID" value="SVE51643.1"/>
    <property type="molecule type" value="Genomic_DNA"/>
</dbReference>
<accession>A0A383E5B5</accession>
<dbReference type="Gene3D" id="3.40.640.10">
    <property type="entry name" value="Type I PLP-dependent aspartate aminotransferase-like (Major domain)"/>
    <property type="match status" value="1"/>
</dbReference>
<dbReference type="AlphaFoldDB" id="A0A383E5B5"/>
<dbReference type="PANTHER" id="PTHR43586:SF15">
    <property type="entry name" value="BLR3095 PROTEIN"/>
    <property type="match status" value="1"/>
</dbReference>
<dbReference type="PANTHER" id="PTHR43586">
    <property type="entry name" value="CYSTEINE DESULFURASE"/>
    <property type="match status" value="1"/>
</dbReference>
<feature type="domain" description="Aminotransferase class V" evidence="1">
    <location>
        <begin position="41"/>
        <end position="221"/>
    </location>
</feature>
<evidence type="ECO:0000313" key="2">
    <source>
        <dbReference type="EMBL" id="SVE51643.1"/>
    </source>
</evidence>
<dbReference type="InterPro" id="IPR015424">
    <property type="entry name" value="PyrdxlP-dep_Trfase"/>
</dbReference>
<dbReference type="Pfam" id="PF00266">
    <property type="entry name" value="Aminotran_5"/>
    <property type="match status" value="1"/>
</dbReference>
<dbReference type="InterPro" id="IPR000192">
    <property type="entry name" value="Aminotrans_V_dom"/>
</dbReference>
<gene>
    <name evidence="2" type="ORF">METZ01_LOCUS504497</name>
</gene>
<protein>
    <recommendedName>
        <fullName evidence="1">Aminotransferase class V domain-containing protein</fullName>
    </recommendedName>
</protein>
<proteinExistence type="predicted"/>
<evidence type="ECO:0000259" key="1">
    <source>
        <dbReference type="Pfam" id="PF00266"/>
    </source>
</evidence>
<sequence>FDNASSHPLSVHSAAALRRYVDWLEQEIGDPWWPTWAAPRDEAQHLFATLINADREEISFARSTVEAESNLLNGMTEHLTGGNIVTNDLAYSAVLYNYQMRERDGLEVRVVRNRDWQIDLADMERAIDDNTKLISIALVSNVNGLVADVRALSELAHAHGALLHADLMQSAGAVPIDVRAMGIDTAACSTFKWMMGVKGYGFQYVRADLQGTVVKPSQHHGGVGFNYEPWTE</sequence>
<dbReference type="InterPro" id="IPR015421">
    <property type="entry name" value="PyrdxlP-dep_Trfase_major"/>
</dbReference>
<dbReference type="SUPFAM" id="SSF53383">
    <property type="entry name" value="PLP-dependent transferases"/>
    <property type="match status" value="1"/>
</dbReference>
<feature type="non-terminal residue" evidence="2">
    <location>
        <position position="232"/>
    </location>
</feature>